<accession>A0ACB8W7R8</accession>
<protein>
    <submittedName>
        <fullName evidence="1">Uncharacterized protein</fullName>
    </submittedName>
</protein>
<gene>
    <name evidence="1" type="ORF">L3Q82_010906</name>
</gene>
<reference evidence="1" key="1">
    <citation type="submission" date="2022-04" db="EMBL/GenBank/DDBJ databases">
        <title>Jade perch genome.</title>
        <authorList>
            <person name="Chao B."/>
        </authorList>
    </citation>
    <scope>NUCLEOTIDE SEQUENCE</scope>
    <source>
        <strain evidence="1">CB-2022</strain>
    </source>
</reference>
<comment type="caution">
    <text evidence="1">The sequence shown here is derived from an EMBL/GenBank/DDBJ whole genome shotgun (WGS) entry which is preliminary data.</text>
</comment>
<organism evidence="1 2">
    <name type="scientific">Scortum barcoo</name>
    <name type="common">barcoo grunter</name>
    <dbReference type="NCBI Taxonomy" id="214431"/>
    <lineage>
        <taxon>Eukaryota</taxon>
        <taxon>Metazoa</taxon>
        <taxon>Chordata</taxon>
        <taxon>Craniata</taxon>
        <taxon>Vertebrata</taxon>
        <taxon>Euteleostomi</taxon>
        <taxon>Actinopterygii</taxon>
        <taxon>Neopterygii</taxon>
        <taxon>Teleostei</taxon>
        <taxon>Neoteleostei</taxon>
        <taxon>Acanthomorphata</taxon>
        <taxon>Eupercaria</taxon>
        <taxon>Centrarchiformes</taxon>
        <taxon>Terapontoidei</taxon>
        <taxon>Terapontidae</taxon>
        <taxon>Scortum</taxon>
    </lineage>
</organism>
<evidence type="ECO:0000313" key="2">
    <source>
        <dbReference type="Proteomes" id="UP000831701"/>
    </source>
</evidence>
<dbReference type="Proteomes" id="UP000831701">
    <property type="component" value="Chromosome 13"/>
</dbReference>
<evidence type="ECO:0000313" key="1">
    <source>
        <dbReference type="EMBL" id="KAI3364077.1"/>
    </source>
</evidence>
<name>A0ACB8W7R8_9TELE</name>
<proteinExistence type="predicted"/>
<dbReference type="EMBL" id="CM041543">
    <property type="protein sequence ID" value="KAI3364077.1"/>
    <property type="molecule type" value="Genomic_DNA"/>
</dbReference>
<sequence>MTFLCVDWRMESLIYLLVLALARIGWGLGYSESSIQSGQRAASRHRNWCAYVVTRTVSCVMEDGVETYIKPDYQRCTWGQCPRVAYRTYRRPRYKVAYKMVTEMEWKCCHGYSGEDCHEGPKGTPDTHVNGGQPHVTQTGYNPGGGERGEGDNEKIRQLEDTIRGLTKDLHNLQTSINGINQRLPGLNGAIVPADSAQPHMKETINTIQTKLDHLYNRTQVHDQTLLNINNHLVNGGGNELDGAARGPGGNQLNTLKEEILTELERRVSLSCSSCQAGVEDLRRQQQEQGERIQALEKLMSTMDQHLRRSLDISRSETERSRACCNTVTELERRLSDVEVSVTSTANKCDTIKGRLDKELAGSGGGKGRVTEDRLNGRLREFEKRVNNTVRKTEQKCTNTGNNLKDSVQRDITQLRNMVLSRLDDHSFKIGKLELDVAVLGDTVTDHSRRLGQVENITTFLDRRLTSITNMCNETCGPNGKGRKADDTVKTLQWKVVANEDEIHKFNTRLNDLSVSGDSLYDRVINLADDVKKIIRVTGENGENFNRIVTDIETLGRDLEDCSICSSVDEDLRLLTNSTTIGLSKCQAELTDLRRKVDSGESACSQVCSNLQEEVGRLREEVEECTGQCKTNINDLKERLDGHSVHSGRLGGDLKSIQGELARVMVTFNSINNTLRGLGRTVQTHGNTLTDLTNTKDNIISEVDDLQKELTEHVDDSKIRFSSLDKEIQIIRSNYVTEVGECRRSSDGLDRRLSKLEGVCGRIESFSESLERIKEGLSRHVSGLWSCVNGLNVTVTSQGDRIDNIQNVQLENVHSNIHRLNSSVVDLVKEFHSFIEQDFMGPPGLPGPRGEKGERGSQGSVGAQGRVGPPGREGKQGPVGPPGKDSKLIICLRGPAGSDAHVPRLSFSAALTRPMRGAGTIVFNDVFVNENNAYDPKSGYFTAPVSGKYFFSGILTGHKNMKIEAVLSKSNTGVARVDSAGYQPEGLEKPMAEAKHIPGALAVFNIILPMEAGETVCIDLVTGKLAYSSEPLTIFSGMLLYETI</sequence>
<keyword evidence="2" id="KW-1185">Reference proteome</keyword>